<evidence type="ECO:0000256" key="3">
    <source>
        <dbReference type="ARBA" id="ARBA00022490"/>
    </source>
</evidence>
<evidence type="ECO:0000256" key="7">
    <source>
        <dbReference type="ARBA" id="ARBA00023212"/>
    </source>
</evidence>
<evidence type="ECO:0000256" key="6">
    <source>
        <dbReference type="ARBA" id="ARBA00022737"/>
    </source>
</evidence>
<dbReference type="PANTHER" id="PTHR13720:SF22">
    <property type="entry name" value="ECHINODERM MICROTUBULE-ASSOCIATED PROTEIN-LIKE 1"/>
    <property type="match status" value="1"/>
</dbReference>
<evidence type="ECO:0000259" key="11">
    <source>
        <dbReference type="Pfam" id="PF23409"/>
    </source>
</evidence>
<protein>
    <submittedName>
        <fullName evidence="13">EMAP like 1</fullName>
    </submittedName>
</protein>
<feature type="compositionally biased region" description="Low complexity" evidence="10">
    <location>
        <begin position="104"/>
        <end position="114"/>
    </location>
</feature>
<dbReference type="PROSITE" id="PS50294">
    <property type="entry name" value="WD_REPEATS_REGION"/>
    <property type="match status" value="2"/>
</dbReference>
<dbReference type="CDD" id="cd21947">
    <property type="entry name" value="TD_EMAP1"/>
    <property type="match status" value="1"/>
</dbReference>
<keyword evidence="7" id="KW-0206">Cytoskeleton</keyword>
<keyword evidence="9" id="KW-0175">Coiled coil</keyword>
<feature type="compositionally biased region" description="Polar residues" evidence="10">
    <location>
        <begin position="125"/>
        <end position="140"/>
    </location>
</feature>
<evidence type="ECO:0000313" key="14">
    <source>
        <dbReference type="Proteomes" id="UP000694548"/>
    </source>
</evidence>
<gene>
    <name evidence="13" type="primary">EML1</name>
    <name evidence="13" type="synonym">eml1</name>
</gene>
<feature type="domain" description="EML-like first beta-propeller" evidence="11">
    <location>
        <begin position="264"/>
        <end position="528"/>
    </location>
</feature>
<sequence length="814" mass="89294">MEDGFTSYSSLYDTSSLLQFCNDDSASAASSMEVTDRISSLEQRVQMQEDEIQLLKSALADVVRRLNLSEEQQAMGPRRGPTKARPMIATLPLRPTVNNGTVLPKKSTLPSPSGSGSGSRKDGSTAANKSTVRRTSSNEHVGTLTRKDSGESKGNRARAGSTGSSSSSKRSDRYLVCFPSSSDEGYVKMYLKGRPITMFMPKEQVDAYCLESRGELPSNKLKLDWVYGYRGRDCRSNLYLLPTGETVYFIASVVVLFNVDEQLQRHYTGHTDDIKCLAVHPDKITIATGQVAGTSSDGKLAPHVRVWDSVSLNTLHVLGAGYFDRGLVCLAFSKSNGGNTLCVVDDSNDHVLSVWDWQRQDRLAEAKCSNESVFAADFHPTDSNVVVTCGKSHLYFWTLEKGGSLVKKQGLFEKQEKPKFVLCVTFAENGDAVTGDSSGNILVWGKGTNRISHVIQGAHEGSIFAVCMLRNGTLVSGGKDRRLVSWDSSYQQMQTLEVPELFGPIRTIAEGRGETVLIGTTKNFVLQGSLDGEFMPITQGHVDELWGLAVHPLKSQFLTCGYDRQVCLWDSNTHQLIWTKSLEDTAQSAGFHPSGAVVAVGTQTGRWLVLDTDSKDLVTVHTDGNEQLSVMSYGPDGSFLAIGSHDNYIYVYAVAENGRKYSRVGKCSGHSSFITHVDWSVDSQYLVSNSGDYEILYWIPSVCKQVVSVETTRDIDWATYTCTLGFHVFGLWPDGSDGTDVNAACRSSDRNLLATGDDFGKVHLFSYPCAQFRAPSHVYSGHSSHVTNVSFLFDDSFLVSTGGKDMSVMQWRVV</sequence>
<dbReference type="InterPro" id="IPR055439">
    <property type="entry name" value="Beta-prop_EML_1st"/>
</dbReference>
<dbReference type="InterPro" id="IPR050630">
    <property type="entry name" value="WD_repeat_EMAP"/>
</dbReference>
<dbReference type="GeneTree" id="ENSGT00940000153887"/>
<dbReference type="Proteomes" id="UP000694548">
    <property type="component" value="Chromosome sgr16"/>
</dbReference>
<evidence type="ECO:0000256" key="8">
    <source>
        <dbReference type="PROSITE-ProRule" id="PRU00221"/>
    </source>
</evidence>
<dbReference type="Pfam" id="PF23409">
    <property type="entry name" value="Beta-prop_EML"/>
    <property type="match status" value="1"/>
</dbReference>
<feature type="compositionally biased region" description="Low complexity" evidence="10">
    <location>
        <begin position="157"/>
        <end position="168"/>
    </location>
</feature>
<dbReference type="InterPro" id="IPR011047">
    <property type="entry name" value="Quinoprotein_ADH-like_sf"/>
</dbReference>
<keyword evidence="4 8" id="KW-0853">WD repeat</keyword>
<comment type="subcellular location">
    <subcellularLocation>
        <location evidence="1">Cytoplasm</location>
        <location evidence="1">Cytoskeleton</location>
    </subcellularLocation>
</comment>
<dbReference type="SUPFAM" id="SSF50998">
    <property type="entry name" value="Quinoprotein alcohol dehydrogenase-like"/>
    <property type="match status" value="2"/>
</dbReference>
<evidence type="ECO:0000256" key="1">
    <source>
        <dbReference type="ARBA" id="ARBA00004245"/>
    </source>
</evidence>
<dbReference type="GO" id="GO:0005874">
    <property type="term" value="C:microtubule"/>
    <property type="evidence" value="ECO:0007669"/>
    <property type="project" value="UniProtKB-KW"/>
</dbReference>
<feature type="repeat" description="WD" evidence="8">
    <location>
        <begin position="779"/>
        <end position="814"/>
    </location>
</feature>
<dbReference type="PANTHER" id="PTHR13720">
    <property type="entry name" value="WD-40 REPEAT PROTEIN"/>
    <property type="match status" value="1"/>
</dbReference>
<name>A0A8C6NXK7_NOTFU</name>
<accession>A0A8C6NXK7</accession>
<feature type="coiled-coil region" evidence="9">
    <location>
        <begin position="31"/>
        <end position="58"/>
    </location>
</feature>
<dbReference type="FunFam" id="2.130.10.10:FF:000011">
    <property type="entry name" value="Echinoderm microtubule-associated protein-like 2 isoform 1"/>
    <property type="match status" value="1"/>
</dbReference>
<comment type="similarity">
    <text evidence="2">Belongs to the WD repeat EMAP family.</text>
</comment>
<reference evidence="13" key="1">
    <citation type="submission" date="2014-08" db="EMBL/GenBank/DDBJ databases">
        <authorList>
            <person name="Senf B."/>
            <person name="Petzold A."/>
            <person name="Downie B.R."/>
            <person name="Koch P."/>
            <person name="Platzer M."/>
        </authorList>
    </citation>
    <scope>NUCLEOTIDE SEQUENCE [LARGE SCALE GENOMIC DNA]</scope>
    <source>
        <strain evidence="13">GRZ</strain>
    </source>
</reference>
<evidence type="ECO:0000313" key="13">
    <source>
        <dbReference type="Ensembl" id="ENSNFUP00015033478.1"/>
    </source>
</evidence>
<dbReference type="Gene3D" id="2.130.10.10">
    <property type="entry name" value="YVTN repeat-like/Quinoprotein amine dehydrogenase"/>
    <property type="match status" value="2"/>
</dbReference>
<dbReference type="PROSITE" id="PS50082">
    <property type="entry name" value="WD_REPEATS_2"/>
    <property type="match status" value="3"/>
</dbReference>
<dbReference type="SMART" id="SM00320">
    <property type="entry name" value="WD40"/>
    <property type="match status" value="11"/>
</dbReference>
<evidence type="ECO:0000259" key="12">
    <source>
        <dbReference type="Pfam" id="PF23414"/>
    </source>
</evidence>
<dbReference type="GO" id="GO:0008017">
    <property type="term" value="F:microtubule binding"/>
    <property type="evidence" value="ECO:0007669"/>
    <property type="project" value="TreeGrafter"/>
</dbReference>
<dbReference type="Pfam" id="PF03451">
    <property type="entry name" value="HELP"/>
    <property type="match status" value="1"/>
</dbReference>
<reference evidence="13" key="2">
    <citation type="submission" date="2025-08" db="UniProtKB">
        <authorList>
            <consortium name="Ensembl"/>
        </authorList>
    </citation>
    <scope>IDENTIFICATION</scope>
</reference>
<feature type="region of interest" description="Disordered" evidence="10">
    <location>
        <begin position="70"/>
        <end position="170"/>
    </location>
</feature>
<feature type="repeat" description="WD" evidence="8">
    <location>
        <begin position="538"/>
        <end position="579"/>
    </location>
</feature>
<keyword evidence="3" id="KW-0963">Cytoplasm</keyword>
<dbReference type="InterPro" id="IPR055442">
    <property type="entry name" value="Beta-prop_EML-like_2nd"/>
</dbReference>
<evidence type="ECO:0000256" key="9">
    <source>
        <dbReference type="SAM" id="Coils"/>
    </source>
</evidence>
<dbReference type="GO" id="GO:0000226">
    <property type="term" value="P:microtubule cytoskeleton organization"/>
    <property type="evidence" value="ECO:0007669"/>
    <property type="project" value="TreeGrafter"/>
</dbReference>
<keyword evidence="14" id="KW-1185">Reference proteome</keyword>
<proteinExistence type="inferred from homology"/>
<evidence type="ECO:0000256" key="10">
    <source>
        <dbReference type="SAM" id="MobiDB-lite"/>
    </source>
</evidence>
<keyword evidence="5" id="KW-0493">Microtubule</keyword>
<feature type="compositionally biased region" description="Basic and acidic residues" evidence="10">
    <location>
        <begin position="145"/>
        <end position="154"/>
    </location>
</feature>
<evidence type="ECO:0000256" key="2">
    <source>
        <dbReference type="ARBA" id="ARBA00006489"/>
    </source>
</evidence>
<evidence type="ECO:0000256" key="5">
    <source>
        <dbReference type="ARBA" id="ARBA00022701"/>
    </source>
</evidence>
<dbReference type="AlphaFoldDB" id="A0A8C6NXK7"/>
<reference evidence="13" key="3">
    <citation type="submission" date="2025-09" db="UniProtKB">
        <authorList>
            <consortium name="Ensembl"/>
        </authorList>
    </citation>
    <scope>IDENTIFICATION</scope>
</reference>
<feature type="repeat" description="WD" evidence="8">
    <location>
        <begin position="667"/>
        <end position="698"/>
    </location>
</feature>
<dbReference type="InterPro" id="IPR001680">
    <property type="entry name" value="WD40_rpt"/>
</dbReference>
<feature type="domain" description="EML-like second beta-propeller" evidence="12">
    <location>
        <begin position="545"/>
        <end position="813"/>
    </location>
</feature>
<dbReference type="GO" id="GO:0072686">
    <property type="term" value="C:mitotic spindle"/>
    <property type="evidence" value="ECO:0007669"/>
    <property type="project" value="TreeGrafter"/>
</dbReference>
<dbReference type="Pfam" id="PF23414">
    <property type="entry name" value="Beta-prop_EML_2"/>
    <property type="match status" value="1"/>
</dbReference>
<dbReference type="InterPro" id="IPR015943">
    <property type="entry name" value="WD40/YVTN_repeat-like_dom_sf"/>
</dbReference>
<keyword evidence="6" id="KW-0677">Repeat</keyword>
<dbReference type="Ensembl" id="ENSNFUT00015034983.1">
    <property type="protein sequence ID" value="ENSNFUP00015033478.1"/>
    <property type="gene ID" value="ENSNFUG00015016181.1"/>
</dbReference>
<evidence type="ECO:0000256" key="4">
    <source>
        <dbReference type="ARBA" id="ARBA00022574"/>
    </source>
</evidence>
<dbReference type="InterPro" id="IPR005108">
    <property type="entry name" value="HELP"/>
</dbReference>
<dbReference type="FunFam" id="2.130.10.10:FF:000005">
    <property type="entry name" value="Putative echinoderm microtubule-associated protein-like 1"/>
    <property type="match status" value="1"/>
</dbReference>
<organism evidence="13 14">
    <name type="scientific">Nothobranchius furzeri</name>
    <name type="common">Turquoise killifish</name>
    <dbReference type="NCBI Taxonomy" id="105023"/>
    <lineage>
        <taxon>Eukaryota</taxon>
        <taxon>Metazoa</taxon>
        <taxon>Chordata</taxon>
        <taxon>Craniata</taxon>
        <taxon>Vertebrata</taxon>
        <taxon>Euteleostomi</taxon>
        <taxon>Actinopterygii</taxon>
        <taxon>Neopterygii</taxon>
        <taxon>Teleostei</taxon>
        <taxon>Neoteleostei</taxon>
        <taxon>Acanthomorphata</taxon>
        <taxon>Ovalentaria</taxon>
        <taxon>Atherinomorphae</taxon>
        <taxon>Cyprinodontiformes</taxon>
        <taxon>Nothobranchiidae</taxon>
        <taxon>Nothobranchius</taxon>
    </lineage>
</organism>